<dbReference type="InParanoid" id="G4TU66"/>
<keyword evidence="13" id="KW-1185">Reference proteome</keyword>
<evidence type="ECO:0000256" key="11">
    <source>
        <dbReference type="SAM" id="MobiDB-lite"/>
    </source>
</evidence>
<feature type="region of interest" description="Disordered" evidence="11">
    <location>
        <begin position="84"/>
        <end position="124"/>
    </location>
</feature>
<evidence type="ECO:0000256" key="5">
    <source>
        <dbReference type="ARBA" id="ARBA00022824"/>
    </source>
</evidence>
<dbReference type="OMA" id="WPGKLFG"/>
<dbReference type="Proteomes" id="UP000007148">
    <property type="component" value="Unassembled WGS sequence"/>
</dbReference>
<feature type="transmembrane region" description="Helical" evidence="10">
    <location>
        <begin position="494"/>
        <end position="511"/>
    </location>
</feature>
<evidence type="ECO:0000256" key="1">
    <source>
        <dbReference type="ARBA" id="ARBA00004477"/>
    </source>
</evidence>
<dbReference type="GO" id="GO:0006488">
    <property type="term" value="P:dolichol-linked oligosaccharide biosynthetic process"/>
    <property type="evidence" value="ECO:0007669"/>
    <property type="project" value="InterPro"/>
</dbReference>
<feature type="transmembrane region" description="Helical" evidence="10">
    <location>
        <begin position="173"/>
        <end position="190"/>
    </location>
</feature>
<sequence length="666" mass="73681">MATADTPSSAPNAPNAFRFLSGASSLVLLQVLTRVATFVLNQALVRFSTPQVFGTASIQFELLLSSILFISREGVRLALLRSTDKKDETTPETNEITSSPKIDSTPSNLHKRKGGKADTSPQADQLSTHKASADVLSSNIATLPVLFGLCLSLVLPMAYIWTASPESSAQPHFRLSILIYTASAMLQLAAEPMYILAQQELNFTARVRSEAAGVVSRAAITVGILVVAERLHPAGEKTPGGGNEWGLLAFSLGQLSYGFFVFVIYLWTYMKRSSEWRWWPKSITMIDKGHAKRMLFDPVLLRLAFSMTLQSFIKHLLTEGDKFAVSRISKLADQGGYAVASNYGSLVARLLFQPVEEITRVFFSKTLAVCTIEEDQDNTKKAKPVAVQSEKASDKEPEIKNPLTSEQQMALRQSSATLHSLLRVQMHVLLILVVFLPPYLPTLLAHFLPKKYLATSAPSILQAYAYYLPMMSINGIVEAFAFSVMSANDVKRQARWLFVTSISFGLFVWLFCEKLGQGDAGLVAANTLSLGMRAGWALWFADQWFNRIWNRGVKPSKTEGDKNAKGVVPTDSAIAQAPKGISIGEILPPWTVLLVFMISREVIRQSQDRHDLHSNLFLQDAKNWDSLKKQVMHVAVGGVCGLICLLEAFRSQRSQILRLFSAMRRK</sequence>
<feature type="transmembrane region" description="Helical" evidence="10">
    <location>
        <begin position="631"/>
        <end position="649"/>
    </location>
</feature>
<reference evidence="12 13" key="1">
    <citation type="journal article" date="2011" name="PLoS Pathog.">
        <title>Endophytic Life Strategies Decoded by Genome and Transcriptome Analyses of the Mutualistic Root Symbiont Piriformospora indica.</title>
        <authorList>
            <person name="Zuccaro A."/>
            <person name="Lahrmann U."/>
            <person name="Guldener U."/>
            <person name="Langen G."/>
            <person name="Pfiffi S."/>
            <person name="Biedenkopf D."/>
            <person name="Wong P."/>
            <person name="Samans B."/>
            <person name="Grimm C."/>
            <person name="Basiewicz M."/>
            <person name="Murat C."/>
            <person name="Martin F."/>
            <person name="Kogel K.H."/>
        </authorList>
    </citation>
    <scope>NUCLEOTIDE SEQUENCE [LARGE SCALE GENOMIC DNA]</scope>
    <source>
        <strain evidence="12 13">DSM 11827</strain>
    </source>
</reference>
<keyword evidence="6 10" id="KW-1133">Transmembrane helix</keyword>
<feature type="compositionally biased region" description="Polar residues" evidence="11">
    <location>
        <begin position="91"/>
        <end position="108"/>
    </location>
</feature>
<dbReference type="EMBL" id="CAFZ01000364">
    <property type="protein sequence ID" value="CCA74856.1"/>
    <property type="molecule type" value="Genomic_DNA"/>
</dbReference>
<dbReference type="GO" id="GO:0034203">
    <property type="term" value="P:glycolipid translocation"/>
    <property type="evidence" value="ECO:0007669"/>
    <property type="project" value="TreeGrafter"/>
</dbReference>
<evidence type="ECO:0000256" key="8">
    <source>
        <dbReference type="ARBA" id="ARBA00044793"/>
    </source>
</evidence>
<feature type="transmembrane region" description="Helical" evidence="10">
    <location>
        <begin position="421"/>
        <end position="440"/>
    </location>
</feature>
<evidence type="ECO:0000256" key="2">
    <source>
        <dbReference type="ARBA" id="ARBA00004922"/>
    </source>
</evidence>
<comment type="caution">
    <text evidence="12">The sequence shown here is derived from an EMBL/GenBank/DDBJ whole genome shotgun (WGS) entry which is preliminary data.</text>
</comment>
<organism evidence="12 13">
    <name type="scientific">Serendipita indica (strain DSM 11827)</name>
    <name type="common">Root endophyte fungus</name>
    <name type="synonym">Piriformospora indica</name>
    <dbReference type="NCBI Taxonomy" id="1109443"/>
    <lineage>
        <taxon>Eukaryota</taxon>
        <taxon>Fungi</taxon>
        <taxon>Dikarya</taxon>
        <taxon>Basidiomycota</taxon>
        <taxon>Agaricomycotina</taxon>
        <taxon>Agaricomycetes</taxon>
        <taxon>Sebacinales</taxon>
        <taxon>Serendipitaceae</taxon>
        <taxon>Serendipita</taxon>
    </lineage>
</organism>
<feature type="transmembrane region" description="Helical" evidence="10">
    <location>
        <begin position="460"/>
        <end position="482"/>
    </location>
</feature>
<accession>G4TU66</accession>
<evidence type="ECO:0000256" key="4">
    <source>
        <dbReference type="ARBA" id="ARBA00022692"/>
    </source>
</evidence>
<evidence type="ECO:0000256" key="9">
    <source>
        <dbReference type="ARBA" id="ARBA00045912"/>
    </source>
</evidence>
<dbReference type="InterPro" id="IPR007594">
    <property type="entry name" value="RFT1"/>
</dbReference>
<protein>
    <recommendedName>
        <fullName evidence="8 10">Man(5)GlcNAc(2)-PP-dolichol translocation protein RFT1</fullName>
    </recommendedName>
</protein>
<evidence type="ECO:0000256" key="3">
    <source>
        <dbReference type="ARBA" id="ARBA00010288"/>
    </source>
</evidence>
<comment type="similarity">
    <text evidence="3 10">Belongs to the RFT1 family.</text>
</comment>
<evidence type="ECO:0000313" key="12">
    <source>
        <dbReference type="EMBL" id="CCA74856.1"/>
    </source>
</evidence>
<keyword evidence="5 10" id="KW-0256">Endoplasmic reticulum</keyword>
<dbReference type="HOGENOM" id="CLU_023360_3_1_1"/>
<feature type="transmembrane region" description="Helical" evidence="10">
    <location>
        <begin position="211"/>
        <end position="228"/>
    </location>
</feature>
<dbReference type="PANTHER" id="PTHR13117:SF5">
    <property type="entry name" value="PROTEIN RFT1 HOMOLOG"/>
    <property type="match status" value="1"/>
</dbReference>
<feature type="region of interest" description="Disordered" evidence="11">
    <location>
        <begin position="380"/>
        <end position="399"/>
    </location>
</feature>
<gene>
    <name evidence="12" type="ORF">PIIN_08826</name>
</gene>
<dbReference type="AlphaFoldDB" id="G4TU66"/>
<dbReference type="FunCoup" id="G4TU66">
    <property type="interactions" value="317"/>
</dbReference>
<evidence type="ECO:0000256" key="6">
    <source>
        <dbReference type="ARBA" id="ARBA00022989"/>
    </source>
</evidence>
<evidence type="ECO:0000256" key="10">
    <source>
        <dbReference type="RuleBase" id="RU365067"/>
    </source>
</evidence>
<feature type="transmembrane region" description="Helical" evidence="10">
    <location>
        <begin position="248"/>
        <end position="267"/>
    </location>
</feature>
<comment type="caution">
    <text evidence="10">Lacks conserved residue(s) required for the propagation of feature annotation.</text>
</comment>
<dbReference type="OrthoDB" id="9979195at2759"/>
<evidence type="ECO:0000256" key="7">
    <source>
        <dbReference type="ARBA" id="ARBA00023136"/>
    </source>
</evidence>
<dbReference type="eggNOG" id="KOG2864">
    <property type="taxonomic scope" value="Eukaryota"/>
</dbReference>
<comment type="pathway">
    <text evidence="2">Protein modification; protein glycosylation.</text>
</comment>
<dbReference type="GO" id="GO:0005789">
    <property type="term" value="C:endoplasmic reticulum membrane"/>
    <property type="evidence" value="ECO:0007669"/>
    <property type="project" value="UniProtKB-SubCell"/>
</dbReference>
<dbReference type="STRING" id="1109443.G4TU66"/>
<keyword evidence="4 10" id="KW-0812">Transmembrane</keyword>
<feature type="transmembrane region" description="Helical" evidence="10">
    <location>
        <begin position="140"/>
        <end position="161"/>
    </location>
</feature>
<name>G4TU66_SERID</name>
<proteinExistence type="inferred from homology"/>
<evidence type="ECO:0000313" key="13">
    <source>
        <dbReference type="Proteomes" id="UP000007148"/>
    </source>
</evidence>
<dbReference type="PANTHER" id="PTHR13117">
    <property type="entry name" value="ENDOPLASMIC RETICULUM MULTISPAN TRANSMEMBRANE PROTEIN-RELATED"/>
    <property type="match status" value="1"/>
</dbReference>
<keyword evidence="10" id="KW-0813">Transport</keyword>
<comment type="function">
    <text evidence="9 10">Intramembrane glycolipid transporter that operates in the biosynthetic pathway of dolichol-linked oligosaccharides, the glycan precursors employed in protein asparagine (N)-glycosylation. The sequential addition of sugars to dolichol pyrophosphate produces dolichol-linked oligosaccharides containing fourteen sugars, including two GlcNAcs, nine mannoses and three glucoses. Once assembled, the oligosaccharide is transferred from the lipid to nascent proteins by oligosaccharyltransferases. The assembly of dolichol-linked oligosaccharides begins on the cytosolic side of the endoplasmic reticulum membrane and finishes in its lumen. RFT1 could mediate the translocation of the cytosolically oriented intermediate DolPP-GlcNAc2Man5, produced by ALG11, into the ER lumen where dolichol-linked oligosaccharides assembly continues. However, the intramembrane lipid transporter activity could not be confirmed in vitro.</text>
</comment>
<keyword evidence="7 10" id="KW-0472">Membrane</keyword>
<comment type="subcellular location">
    <subcellularLocation>
        <location evidence="1 10">Endoplasmic reticulum membrane</location>
        <topology evidence="1 10">Multi-pass membrane protein</topology>
    </subcellularLocation>
</comment>
<dbReference type="Pfam" id="PF04506">
    <property type="entry name" value="Rft-1"/>
    <property type="match status" value="1"/>
</dbReference>